<evidence type="ECO:0000256" key="1">
    <source>
        <dbReference type="SAM" id="SignalP"/>
    </source>
</evidence>
<dbReference type="Pfam" id="PF01832">
    <property type="entry name" value="Glucosaminidase"/>
    <property type="match status" value="1"/>
</dbReference>
<accession>A0A923LM89</accession>
<evidence type="ECO:0000313" key="4">
    <source>
        <dbReference type="Proteomes" id="UP000606720"/>
    </source>
</evidence>
<evidence type="ECO:0000259" key="2">
    <source>
        <dbReference type="PROSITE" id="PS50853"/>
    </source>
</evidence>
<dbReference type="Gene3D" id="2.60.40.10">
    <property type="entry name" value="Immunoglobulins"/>
    <property type="match status" value="4"/>
</dbReference>
<proteinExistence type="predicted"/>
<keyword evidence="4" id="KW-1185">Reference proteome</keyword>
<gene>
    <name evidence="3" type="ORF">H8S17_01240</name>
</gene>
<dbReference type="PROSITE" id="PS50853">
    <property type="entry name" value="FN3"/>
    <property type="match status" value="1"/>
</dbReference>
<dbReference type="InterPro" id="IPR003961">
    <property type="entry name" value="FN3_dom"/>
</dbReference>
<dbReference type="AlphaFoldDB" id="A0A923LM89"/>
<dbReference type="Proteomes" id="UP000606720">
    <property type="component" value="Unassembled WGS sequence"/>
</dbReference>
<dbReference type="RefSeq" id="WP_186865889.1">
    <property type="nucleotide sequence ID" value="NZ_JACOPH010000001.1"/>
</dbReference>
<dbReference type="SMART" id="SM00060">
    <property type="entry name" value="FN3"/>
    <property type="match status" value="4"/>
</dbReference>
<feature type="signal peptide" evidence="1">
    <location>
        <begin position="1"/>
        <end position="27"/>
    </location>
</feature>
<evidence type="ECO:0000313" key="3">
    <source>
        <dbReference type="EMBL" id="MBC5712845.1"/>
    </source>
</evidence>
<dbReference type="InterPro" id="IPR036116">
    <property type="entry name" value="FN3_sf"/>
</dbReference>
<keyword evidence="1" id="KW-0732">Signal</keyword>
<dbReference type="SUPFAM" id="SSF49265">
    <property type="entry name" value="Fibronectin type III"/>
    <property type="match status" value="2"/>
</dbReference>
<feature type="chain" id="PRO_5038888419" evidence="1">
    <location>
        <begin position="28"/>
        <end position="577"/>
    </location>
</feature>
<dbReference type="InterPro" id="IPR002901">
    <property type="entry name" value="MGlyc_endo_b_GlcNAc-like_dom"/>
</dbReference>
<dbReference type="GO" id="GO:0004040">
    <property type="term" value="F:amidase activity"/>
    <property type="evidence" value="ECO:0007669"/>
    <property type="project" value="InterPro"/>
</dbReference>
<name>A0A923LM89_9FIRM</name>
<feature type="domain" description="Fibronectin type-III" evidence="2">
    <location>
        <begin position="120"/>
        <end position="217"/>
    </location>
</feature>
<organism evidence="3 4">
    <name type="scientific">Roseburia zhanii</name>
    <dbReference type="NCBI Taxonomy" id="2763064"/>
    <lineage>
        <taxon>Bacteria</taxon>
        <taxon>Bacillati</taxon>
        <taxon>Bacillota</taxon>
        <taxon>Clostridia</taxon>
        <taxon>Lachnospirales</taxon>
        <taxon>Lachnospiraceae</taxon>
        <taxon>Roseburia</taxon>
    </lineage>
</organism>
<dbReference type="InterPro" id="IPR013783">
    <property type="entry name" value="Ig-like_fold"/>
</dbReference>
<dbReference type="EMBL" id="JACOPH010000001">
    <property type="protein sequence ID" value="MBC5712845.1"/>
    <property type="molecule type" value="Genomic_DNA"/>
</dbReference>
<dbReference type="Gene3D" id="1.10.530.10">
    <property type="match status" value="1"/>
</dbReference>
<protein>
    <submittedName>
        <fullName evidence="3">Glucosaminidase domain-containing protein</fullName>
    </submittedName>
</protein>
<comment type="caution">
    <text evidence="3">The sequence shown here is derived from an EMBL/GenBank/DDBJ whole genome shotgun (WGS) entry which is preliminary data.</text>
</comment>
<sequence length="577" mass="62158">MRKVLKNGILLLLVLVLTAGTSQAAYADTTTAMQAAAAAISSSEIELNWNSVDGARSYVIYRSNAREGGYQKLKTVSAATLSYRDSKVSTAVNYYYKIIPVSGATGEEMTAVQVILKAKAPAKTSIEKVSVKSPTKITLTWKASAGSSGYEIYRSSNKNSGYGLIANIEGKNNVSYTDNEVVPGKNYYYKLRPVTQIAGTTGTGSYSEITQGRTIAKTTITSITSVSSTKMQIAWKKSGGAKSYEIYRSTKSDGGFKRIATVDAGRRKYADMTVKSGKKYFYKVVSVGSLNGAKITSGYSKAAGFRALQQVKISSVKTTSNDDLKVRWKKVTGATEYKVYRAASRFGTYKKVATVPAKGTSTMTYIDKKAVSGKTYFYKVQAYAADTGLITSGSGNLSDAVGVSTAYAIMGRSTVTVDQMVAFYKASGRSFPSNVYEDKGAKNIKQFCKIVLDESEKEGIKAEVIFAQNCLETGYLQFGGQVSASQCNFAGLGATDDGAAGATFENVKIGIRAQVQHLKGYASKDSLNGKCVDPRFMYLASKRGCAAHVQDLGNGNWATDPNYAFKLMTMIRSMKSY</sequence>
<dbReference type="CDD" id="cd00063">
    <property type="entry name" value="FN3"/>
    <property type="match status" value="2"/>
</dbReference>
<reference evidence="3" key="1">
    <citation type="submission" date="2020-08" db="EMBL/GenBank/DDBJ databases">
        <title>Genome public.</title>
        <authorList>
            <person name="Liu C."/>
            <person name="Sun Q."/>
        </authorList>
    </citation>
    <scope>NUCLEOTIDE SEQUENCE</scope>
    <source>
        <strain evidence="3">BX1005</strain>
    </source>
</reference>